<name>A0A2T2YFE9_9BACT</name>
<dbReference type="PANTHER" id="PTHR41913">
    <property type="entry name" value="DUF1684 DOMAIN-CONTAINING PROTEIN"/>
    <property type="match status" value="1"/>
</dbReference>
<gene>
    <name evidence="1" type="ORF">AHMF7605_12240</name>
</gene>
<dbReference type="RefSeq" id="WP_106929724.1">
    <property type="nucleotide sequence ID" value="NZ_PYFT01000001.1"/>
</dbReference>
<comment type="caution">
    <text evidence="1">The sequence shown here is derived from an EMBL/GenBank/DDBJ whole genome shotgun (WGS) entry which is preliminary data.</text>
</comment>
<dbReference type="AlphaFoldDB" id="A0A2T2YFE9"/>
<reference evidence="1 2" key="1">
    <citation type="submission" date="2018-03" db="EMBL/GenBank/DDBJ databases">
        <title>Adhaeribacter sp. HMF7605 Genome sequencing and assembly.</title>
        <authorList>
            <person name="Kang H."/>
            <person name="Kang J."/>
            <person name="Cha I."/>
            <person name="Kim H."/>
            <person name="Joh K."/>
        </authorList>
    </citation>
    <scope>NUCLEOTIDE SEQUENCE [LARGE SCALE GENOMIC DNA]</scope>
    <source>
        <strain evidence="1 2">HMF7605</strain>
    </source>
</reference>
<dbReference type="Pfam" id="PF07920">
    <property type="entry name" value="DUF1684"/>
    <property type="match status" value="1"/>
</dbReference>
<dbReference type="InterPro" id="IPR012467">
    <property type="entry name" value="DUF1684"/>
</dbReference>
<sequence>MSKPLRLIVLLGLVIIIGYFLKEAVFSDDAYLASIKKGRIEKNQSFKSSSSPLEEAERVTFDSLNYFPADRKFQVDADYEPLPKPDTIKIPMTTGNSEAYLRFAKAHFNLDGQRVGLTLFLKANAEDSTFFVPFTDRTNGSETYEGGRFMDIPKPAPGESIITLDFNKAYNPFCVFNYNYSCPIPPAENRLPIAVRAGEKSYAKK</sequence>
<evidence type="ECO:0000313" key="2">
    <source>
        <dbReference type="Proteomes" id="UP000240357"/>
    </source>
</evidence>
<dbReference type="EMBL" id="PYFT01000001">
    <property type="protein sequence ID" value="PSR54237.1"/>
    <property type="molecule type" value="Genomic_DNA"/>
</dbReference>
<dbReference type="OrthoDB" id="5493262at2"/>
<accession>A0A2T2YFE9</accession>
<dbReference type="Proteomes" id="UP000240357">
    <property type="component" value="Unassembled WGS sequence"/>
</dbReference>
<protein>
    <submittedName>
        <fullName evidence="1">DUF1684 domain-containing protein</fullName>
    </submittedName>
</protein>
<proteinExistence type="predicted"/>
<dbReference type="PANTHER" id="PTHR41913:SF1">
    <property type="entry name" value="DUF1684 DOMAIN-CONTAINING PROTEIN"/>
    <property type="match status" value="1"/>
</dbReference>
<organism evidence="1 2">
    <name type="scientific">Adhaeribacter arboris</name>
    <dbReference type="NCBI Taxonomy" id="2072846"/>
    <lineage>
        <taxon>Bacteria</taxon>
        <taxon>Pseudomonadati</taxon>
        <taxon>Bacteroidota</taxon>
        <taxon>Cytophagia</taxon>
        <taxon>Cytophagales</taxon>
        <taxon>Hymenobacteraceae</taxon>
        <taxon>Adhaeribacter</taxon>
    </lineage>
</organism>
<evidence type="ECO:0000313" key="1">
    <source>
        <dbReference type="EMBL" id="PSR54237.1"/>
    </source>
</evidence>
<keyword evidence="2" id="KW-1185">Reference proteome</keyword>